<evidence type="ECO:0000313" key="3">
    <source>
        <dbReference type="EnsemblMetazoa" id="CapteP201642"/>
    </source>
</evidence>
<dbReference type="PROSITE" id="PS51257">
    <property type="entry name" value="PROKAR_LIPOPROTEIN"/>
    <property type="match status" value="1"/>
</dbReference>
<reference evidence="4" key="1">
    <citation type="submission" date="2012-12" db="EMBL/GenBank/DDBJ databases">
        <authorList>
            <person name="Hellsten U."/>
            <person name="Grimwood J."/>
            <person name="Chapman J.A."/>
            <person name="Shapiro H."/>
            <person name="Aerts A."/>
            <person name="Otillar R.P."/>
            <person name="Terry A.Y."/>
            <person name="Boore J.L."/>
            <person name="Simakov O."/>
            <person name="Marletaz F."/>
            <person name="Cho S.-J."/>
            <person name="Edsinger-Gonzales E."/>
            <person name="Havlak P."/>
            <person name="Kuo D.-H."/>
            <person name="Larsson T."/>
            <person name="Lv J."/>
            <person name="Arendt D."/>
            <person name="Savage R."/>
            <person name="Osoegawa K."/>
            <person name="de Jong P."/>
            <person name="Lindberg D.R."/>
            <person name="Seaver E.C."/>
            <person name="Weisblat D.A."/>
            <person name="Putnam N.H."/>
            <person name="Grigoriev I.V."/>
            <person name="Rokhsar D.S."/>
        </authorList>
    </citation>
    <scope>NUCLEOTIDE SEQUENCE</scope>
    <source>
        <strain evidence="4">I ESC-2004</strain>
    </source>
</reference>
<dbReference type="AlphaFoldDB" id="R7VG32"/>
<keyword evidence="4" id="KW-1185">Reference proteome</keyword>
<proteinExistence type="predicted"/>
<feature type="region of interest" description="Disordered" evidence="1">
    <location>
        <begin position="138"/>
        <end position="158"/>
    </location>
</feature>
<accession>R7VG32</accession>
<evidence type="ECO:0000256" key="1">
    <source>
        <dbReference type="SAM" id="MobiDB-lite"/>
    </source>
</evidence>
<dbReference type="Proteomes" id="UP000014760">
    <property type="component" value="Unassembled WGS sequence"/>
</dbReference>
<sequence length="193" mass="20962">MKSSASLTGQLWASCLFTLWPMSERSIKAGGVDGSYRQDDCAGRGAGNIVRGKLVNCDLNQKNIEPTGFNRLNRVKARIFFECVFASASHSPHSCKSSTESQSSPPEKVTEVMKCLRTNSRSCTTKPGHAKMATPVRRRGAPLGRPCKSSLAEKRDTPTNVRHALPPLRKVAAHNLSLCVAKNQTLGKTHSAK</sequence>
<dbReference type="EMBL" id="AMQN01018100">
    <property type="status" value="NOT_ANNOTATED_CDS"/>
    <property type="molecule type" value="Genomic_DNA"/>
</dbReference>
<organism evidence="2">
    <name type="scientific">Capitella teleta</name>
    <name type="common">Polychaete worm</name>
    <dbReference type="NCBI Taxonomy" id="283909"/>
    <lineage>
        <taxon>Eukaryota</taxon>
        <taxon>Metazoa</taxon>
        <taxon>Spiralia</taxon>
        <taxon>Lophotrochozoa</taxon>
        <taxon>Annelida</taxon>
        <taxon>Polychaeta</taxon>
        <taxon>Sedentaria</taxon>
        <taxon>Scolecida</taxon>
        <taxon>Capitellidae</taxon>
        <taxon>Capitella</taxon>
    </lineage>
</organism>
<dbReference type="EMBL" id="KB293898">
    <property type="protein sequence ID" value="ELU15251.1"/>
    <property type="molecule type" value="Genomic_DNA"/>
</dbReference>
<evidence type="ECO:0000313" key="4">
    <source>
        <dbReference type="Proteomes" id="UP000014760"/>
    </source>
</evidence>
<evidence type="ECO:0000313" key="2">
    <source>
        <dbReference type="EMBL" id="ELU15251.1"/>
    </source>
</evidence>
<reference evidence="3" key="3">
    <citation type="submission" date="2015-06" db="UniProtKB">
        <authorList>
            <consortium name="EnsemblMetazoa"/>
        </authorList>
    </citation>
    <scope>IDENTIFICATION</scope>
</reference>
<dbReference type="EnsemblMetazoa" id="CapteT201642">
    <property type="protein sequence ID" value="CapteP201642"/>
    <property type="gene ID" value="CapteG201642"/>
</dbReference>
<name>R7VG32_CAPTE</name>
<dbReference type="HOGENOM" id="CLU_1410046_0_0_1"/>
<protein>
    <submittedName>
        <fullName evidence="2 3">Uncharacterized protein</fullName>
    </submittedName>
</protein>
<reference evidence="2 4" key="2">
    <citation type="journal article" date="2013" name="Nature">
        <title>Insights into bilaterian evolution from three spiralian genomes.</title>
        <authorList>
            <person name="Simakov O."/>
            <person name="Marletaz F."/>
            <person name="Cho S.J."/>
            <person name="Edsinger-Gonzales E."/>
            <person name="Havlak P."/>
            <person name="Hellsten U."/>
            <person name="Kuo D.H."/>
            <person name="Larsson T."/>
            <person name="Lv J."/>
            <person name="Arendt D."/>
            <person name="Savage R."/>
            <person name="Osoegawa K."/>
            <person name="de Jong P."/>
            <person name="Grimwood J."/>
            <person name="Chapman J.A."/>
            <person name="Shapiro H."/>
            <person name="Aerts A."/>
            <person name="Otillar R.P."/>
            <person name="Terry A.Y."/>
            <person name="Boore J.L."/>
            <person name="Grigoriev I.V."/>
            <person name="Lindberg D.R."/>
            <person name="Seaver E.C."/>
            <person name="Weisblat D.A."/>
            <person name="Putnam N.H."/>
            <person name="Rokhsar D.S."/>
        </authorList>
    </citation>
    <scope>NUCLEOTIDE SEQUENCE</scope>
    <source>
        <strain evidence="2 4">I ESC-2004</strain>
    </source>
</reference>
<gene>
    <name evidence="2" type="ORF">CAPTEDRAFT_201642</name>
</gene>